<reference evidence="4 6" key="2">
    <citation type="submission" date="2018-06" db="EMBL/GenBank/DDBJ databases">
        <authorList>
            <consortium name="Pathogen Informatics"/>
            <person name="Doyle S."/>
        </authorList>
    </citation>
    <scope>NUCLEOTIDE SEQUENCE [LARGE SCALE GENOMIC DNA]</scope>
    <source>
        <strain evidence="4 6">NCTC10338</strain>
    </source>
</reference>
<dbReference type="NCBIfam" id="NF004760">
    <property type="entry name" value="PRK06091.1"/>
    <property type="match status" value="1"/>
</dbReference>
<dbReference type="GO" id="GO:0005829">
    <property type="term" value="C:cytosol"/>
    <property type="evidence" value="ECO:0007669"/>
    <property type="project" value="TreeGrafter"/>
</dbReference>
<dbReference type="RefSeq" id="WP_024364806.1">
    <property type="nucleotide sequence ID" value="NZ_BJNS01000065.1"/>
</dbReference>
<accession>A0A2S0K0L8</accession>
<organism evidence="3 5">
    <name type="scientific">Lysinibacillus sphaericus</name>
    <name type="common">Bacillus sphaericus</name>
    <dbReference type="NCBI Taxonomy" id="1421"/>
    <lineage>
        <taxon>Bacteria</taxon>
        <taxon>Bacillati</taxon>
        <taxon>Bacillota</taxon>
        <taxon>Bacilli</taxon>
        <taxon>Bacillales</taxon>
        <taxon>Bacillaceae</taxon>
        <taxon>Lysinibacillus</taxon>
    </lineage>
</organism>
<dbReference type="AlphaFoldDB" id="A0A2S0K0L8"/>
<evidence type="ECO:0000313" key="3">
    <source>
        <dbReference type="EMBL" id="AVK96849.1"/>
    </source>
</evidence>
<dbReference type="EMBL" id="CP019980">
    <property type="protein sequence ID" value="AVK96849.1"/>
    <property type="molecule type" value="Genomic_DNA"/>
</dbReference>
<evidence type="ECO:0000313" key="5">
    <source>
        <dbReference type="Proteomes" id="UP000238825"/>
    </source>
</evidence>
<feature type="domain" description="CoA-binding" evidence="2">
    <location>
        <begin position="193"/>
        <end position="283"/>
    </location>
</feature>
<gene>
    <name evidence="4" type="primary">fdrA</name>
    <name evidence="3" type="ORF">LS41612_11555</name>
    <name evidence="4" type="ORF">NCTC10338_02414</name>
</gene>
<dbReference type="Gene3D" id="3.40.50.261">
    <property type="entry name" value="Succinyl-CoA synthetase domains"/>
    <property type="match status" value="2"/>
</dbReference>
<reference evidence="3 5" key="1">
    <citation type="submission" date="2017-03" db="EMBL/GenBank/DDBJ databases">
        <title>The whole genome sequencing and assembly of Lysinibacillus sphaericus DSM 28T strain.</title>
        <authorList>
            <person name="Lee Y.-J."/>
            <person name="Yi H."/>
            <person name="Bahn Y.-S."/>
            <person name="Kim J.F."/>
            <person name="Lee D.-W."/>
        </authorList>
    </citation>
    <scope>NUCLEOTIDE SEQUENCE [LARGE SCALE GENOMIC DNA]</scope>
    <source>
        <strain evidence="3 5">DSM 28</strain>
    </source>
</reference>
<dbReference type="GeneID" id="48276834"/>
<dbReference type="SUPFAM" id="SSF52210">
    <property type="entry name" value="Succinyl-CoA synthetase domains"/>
    <property type="match status" value="2"/>
</dbReference>
<evidence type="ECO:0000313" key="4">
    <source>
        <dbReference type="EMBL" id="SUV17317.1"/>
    </source>
</evidence>
<dbReference type="Pfam" id="PF00549">
    <property type="entry name" value="Ligase_CoA"/>
    <property type="match status" value="1"/>
</dbReference>
<dbReference type="GO" id="GO:0004776">
    <property type="term" value="F:succinate-CoA ligase (GDP-forming) activity"/>
    <property type="evidence" value="ECO:0007669"/>
    <property type="project" value="TreeGrafter"/>
</dbReference>
<dbReference type="Proteomes" id="UP000238825">
    <property type="component" value="Chromosome"/>
</dbReference>
<dbReference type="PANTHER" id="PTHR11117">
    <property type="entry name" value="SUCCINYL-COA LIGASE SUBUNIT ALPHA"/>
    <property type="match status" value="1"/>
</dbReference>
<protein>
    <submittedName>
        <fullName evidence="3">FdrA family protein</fullName>
    </submittedName>
</protein>
<dbReference type="GO" id="GO:0009361">
    <property type="term" value="C:succinate-CoA ligase complex (ADP-forming)"/>
    <property type="evidence" value="ECO:0007669"/>
    <property type="project" value="TreeGrafter"/>
</dbReference>
<proteinExistence type="predicted"/>
<dbReference type="GO" id="GO:0004775">
    <property type="term" value="F:succinate-CoA ligase (ADP-forming) activity"/>
    <property type="evidence" value="ECO:0007669"/>
    <property type="project" value="TreeGrafter"/>
</dbReference>
<dbReference type="PANTHER" id="PTHR11117:SF24">
    <property type="entry name" value="PROTEIN FDRA"/>
    <property type="match status" value="1"/>
</dbReference>
<evidence type="ECO:0000259" key="1">
    <source>
        <dbReference type="Pfam" id="PF00549"/>
    </source>
</evidence>
<feature type="domain" description="ATP-citrate synthase/succinyl-CoA ligase C-terminal" evidence="1">
    <location>
        <begin position="349"/>
        <end position="509"/>
    </location>
</feature>
<dbReference type="EMBL" id="UFSZ01000001">
    <property type="protein sequence ID" value="SUV17317.1"/>
    <property type="molecule type" value="Genomic_DNA"/>
</dbReference>
<dbReference type="InterPro" id="IPR005811">
    <property type="entry name" value="SUCC_ACL_C"/>
</dbReference>
<dbReference type="InterPro" id="IPR003781">
    <property type="entry name" value="CoA-bd"/>
</dbReference>
<dbReference type="Proteomes" id="UP000255295">
    <property type="component" value="Unassembled WGS sequence"/>
</dbReference>
<dbReference type="Gene3D" id="3.40.50.720">
    <property type="entry name" value="NAD(P)-binding Rossmann-like Domain"/>
    <property type="match status" value="1"/>
</dbReference>
<name>A0A2S0K0L8_LYSSH</name>
<evidence type="ECO:0000259" key="2">
    <source>
        <dbReference type="Pfam" id="PF02629"/>
    </source>
</evidence>
<dbReference type="InterPro" id="IPR016102">
    <property type="entry name" value="Succinyl-CoA_synth-like"/>
</dbReference>
<dbReference type="GO" id="GO:0006099">
    <property type="term" value="P:tricarboxylic acid cycle"/>
    <property type="evidence" value="ECO:0007669"/>
    <property type="project" value="TreeGrafter"/>
</dbReference>
<sequence>MTSKVLIESNAYHDSVTLMSLSSKINRMDGVEQAVVSMATEMNKELLENIGLLTDEAKVATGNDLIIALITDTDERAEEVITLIHTELTSKKVKKGKDNYHTAKTLTSALHLLPNANMAIISVPGKYAAREASQALKKGMHVMLFSDNVSMEDEKVLKEIGRDNGLFVMGPDCGTAIINRSGLCFANKVSEGGIGLVAASGTGLQEVTVQIDRLGYGITQAIGTGGRDLHESIGGIMMLQGLQALENDDNTKVITLISKPPARNVQDKILAEVKKCRKPVVVCFLDGDAKAVEAAGANFSPTLIDAARKSVQLLDTQAVIETDIAKSVQRWIAEEKAKLADVQQDIRGLFCGGTLTAEALSILRSSGISVKSNVAKKEEEKLNDITYSVGHTLLDMGDDEFTKGKPHPMIEPSLRNERILQEARDPQTAVLLLDFELGYGAHEDPVGVTLETLQLARDEATQAGRHLPIVTYICGTSKDKQDYQQQLKKLQSIGAFVADSNEMATRIAAMLVQKEVN</sequence>
<dbReference type="Pfam" id="PF02629">
    <property type="entry name" value="CoA_binding"/>
    <property type="match status" value="1"/>
</dbReference>
<evidence type="ECO:0000313" key="6">
    <source>
        <dbReference type="Proteomes" id="UP000255295"/>
    </source>
</evidence>